<dbReference type="RefSeq" id="WP_311033357.1">
    <property type="nucleotide sequence ID" value="NZ_CP117522.1"/>
</dbReference>
<evidence type="ECO:0000256" key="3">
    <source>
        <dbReference type="ARBA" id="ARBA00022676"/>
    </source>
</evidence>
<dbReference type="PANTHER" id="PTHR43179:SF12">
    <property type="entry name" value="GALACTOFURANOSYLTRANSFERASE GLFT2"/>
    <property type="match status" value="1"/>
</dbReference>
<evidence type="ECO:0000256" key="1">
    <source>
        <dbReference type="ARBA" id="ARBA00004776"/>
    </source>
</evidence>
<dbReference type="InterPro" id="IPR029044">
    <property type="entry name" value="Nucleotide-diphossugar_trans"/>
</dbReference>
<evidence type="ECO:0000259" key="5">
    <source>
        <dbReference type="Pfam" id="PF00535"/>
    </source>
</evidence>
<evidence type="ECO:0000313" key="7">
    <source>
        <dbReference type="Proteomes" id="UP001305606"/>
    </source>
</evidence>
<accession>A0ABY9UVC1</accession>
<dbReference type="GO" id="GO:0016757">
    <property type="term" value="F:glycosyltransferase activity"/>
    <property type="evidence" value="ECO:0007669"/>
    <property type="project" value="UniProtKB-KW"/>
</dbReference>
<dbReference type="SUPFAM" id="SSF53448">
    <property type="entry name" value="Nucleotide-diphospho-sugar transferases"/>
    <property type="match status" value="1"/>
</dbReference>
<keyword evidence="4 6" id="KW-0808">Transferase</keyword>
<dbReference type="PANTHER" id="PTHR43179">
    <property type="entry name" value="RHAMNOSYLTRANSFERASE WBBL"/>
    <property type="match status" value="1"/>
</dbReference>
<dbReference type="EC" id="2.4.-.-" evidence="6"/>
<dbReference type="Pfam" id="PF00535">
    <property type="entry name" value="Glycos_transf_2"/>
    <property type="match status" value="1"/>
</dbReference>
<feature type="domain" description="Glycosyltransferase 2-like" evidence="5">
    <location>
        <begin position="20"/>
        <end position="130"/>
    </location>
</feature>
<comment type="similarity">
    <text evidence="2">Belongs to the glycosyltransferase 2 family.</text>
</comment>
<sequence>MPHTSPPSQETIADDALTVAVCTVGRPALTRALSMIAAGDTSTIHEVIVVDNTAGTLDRRRVLDACAPVRVRVLDGSGPASVGRNLALSQARTDVVLFLDDDCLPDPAWAKEMAHYMATHLDVAAAFGKVVPVPVPGWELRTAYLPQLGESAWGVAQGDDGERWCPAVSAPSWTPGPVRGEPTVPWCAVGSSNNLALRRSLLPAHRPAFLPHLGPGTGAGSGEDTELGYLLMREGRGVAYAPWALVQHDSWMSPASTEPAHRGYIRGNVEALGYHAVRGDQHAAGLLAAYLGHFRANNGFGLTEFGEILEWAYGSFTGGTPRAPLRKSDLS</sequence>
<keyword evidence="7" id="KW-1185">Reference proteome</keyword>
<dbReference type="InterPro" id="IPR001173">
    <property type="entry name" value="Glyco_trans_2-like"/>
</dbReference>
<evidence type="ECO:0000313" key="6">
    <source>
        <dbReference type="EMBL" id="WNE93864.1"/>
    </source>
</evidence>
<dbReference type="EMBL" id="CP117522">
    <property type="protein sequence ID" value="WNE93864.1"/>
    <property type="molecule type" value="Genomic_DNA"/>
</dbReference>
<reference evidence="6 7" key="1">
    <citation type="submission" date="2023-02" db="EMBL/GenBank/DDBJ databases">
        <title>Streptomyces sp. SCA4-21 with antifungal activity against Fusarium oxysporum f. sp. cubense, Streptomyces sp. SCA2-17 with antifungal activity against Fusarium oxysporum f. sp. cubense.</title>
        <authorList>
            <person name="Qi D."/>
        </authorList>
    </citation>
    <scope>NUCLEOTIDE SEQUENCE [LARGE SCALE GENOMIC DNA]</scope>
    <source>
        <strain evidence="6 7">SCA4-21</strain>
    </source>
</reference>
<comment type="pathway">
    <text evidence="1">Cell wall biogenesis; cell wall polysaccharide biosynthesis.</text>
</comment>
<evidence type="ECO:0000256" key="4">
    <source>
        <dbReference type="ARBA" id="ARBA00022679"/>
    </source>
</evidence>
<dbReference type="Proteomes" id="UP001305606">
    <property type="component" value="Chromosome"/>
</dbReference>
<gene>
    <name evidence="6" type="ORF">PS467_00135</name>
</gene>
<protein>
    <submittedName>
        <fullName evidence="6">Glycosyltransferase</fullName>
        <ecNumber evidence="6">2.4.-.-</ecNumber>
    </submittedName>
</protein>
<name>A0ABY9UVC1_9ACTN</name>
<evidence type="ECO:0000256" key="2">
    <source>
        <dbReference type="ARBA" id="ARBA00006739"/>
    </source>
</evidence>
<dbReference type="CDD" id="cd00761">
    <property type="entry name" value="Glyco_tranf_GTA_type"/>
    <property type="match status" value="1"/>
</dbReference>
<keyword evidence="3 6" id="KW-0328">Glycosyltransferase</keyword>
<dbReference type="Gene3D" id="3.90.550.10">
    <property type="entry name" value="Spore Coat Polysaccharide Biosynthesis Protein SpsA, Chain A"/>
    <property type="match status" value="1"/>
</dbReference>
<proteinExistence type="inferred from homology"/>
<organism evidence="6 7">
    <name type="scientific">Streptomyces luomodiensis</name>
    <dbReference type="NCBI Taxonomy" id="3026192"/>
    <lineage>
        <taxon>Bacteria</taxon>
        <taxon>Bacillati</taxon>
        <taxon>Actinomycetota</taxon>
        <taxon>Actinomycetes</taxon>
        <taxon>Kitasatosporales</taxon>
        <taxon>Streptomycetaceae</taxon>
        <taxon>Streptomyces</taxon>
    </lineage>
</organism>